<evidence type="ECO:0000256" key="2">
    <source>
        <dbReference type="ARBA" id="ARBA00022963"/>
    </source>
</evidence>
<feature type="region of interest" description="Disordered" evidence="4">
    <location>
        <begin position="26"/>
        <end position="97"/>
    </location>
</feature>
<dbReference type="GO" id="GO:0016042">
    <property type="term" value="P:lipid catabolic process"/>
    <property type="evidence" value="ECO:0007669"/>
    <property type="project" value="UniProtKB-KW"/>
</dbReference>
<dbReference type="PANTHER" id="PTHR10272:SF0">
    <property type="entry name" value="PLATELET-ACTIVATING FACTOR ACETYLHYDROLASE"/>
    <property type="match status" value="1"/>
</dbReference>
<dbReference type="GO" id="GO:0003847">
    <property type="term" value="F:1-alkyl-2-acetylglycerophosphocholine esterase activity"/>
    <property type="evidence" value="ECO:0007669"/>
    <property type="project" value="TreeGrafter"/>
</dbReference>
<evidence type="ECO:0000256" key="5">
    <source>
        <dbReference type="SAM" id="SignalP"/>
    </source>
</evidence>
<evidence type="ECO:0000256" key="4">
    <source>
        <dbReference type="SAM" id="MobiDB-lite"/>
    </source>
</evidence>
<dbReference type="InterPro" id="IPR029058">
    <property type="entry name" value="AB_hydrolase_fold"/>
</dbReference>
<dbReference type="Gene3D" id="3.40.50.1820">
    <property type="entry name" value="alpha/beta hydrolase"/>
    <property type="match status" value="1"/>
</dbReference>
<reference evidence="6 7" key="1">
    <citation type="submission" date="2016-09" db="EMBL/GenBank/DDBJ databases">
        <title>Streptomyces rubrolavendulae MJM4426 Genome sequencing and assembly.</title>
        <authorList>
            <person name="Kim J.-G."/>
        </authorList>
    </citation>
    <scope>NUCLEOTIDE SEQUENCE [LARGE SCALE GENOMIC DNA]</scope>
    <source>
        <strain evidence="6 7">MJM4426</strain>
    </source>
</reference>
<evidence type="ECO:0000313" key="7">
    <source>
        <dbReference type="Proteomes" id="UP000095349"/>
    </source>
</evidence>
<accession>A0A1D8G0U6</accession>
<feature type="chain" id="PRO_5009106982" evidence="5">
    <location>
        <begin position="28"/>
        <end position="434"/>
    </location>
</feature>
<keyword evidence="3" id="KW-0443">Lipid metabolism</keyword>
<dbReference type="STRING" id="285473.A4G23_01841"/>
<dbReference type="Pfam" id="PF03403">
    <property type="entry name" value="PAF-AH_p_II"/>
    <property type="match status" value="2"/>
</dbReference>
<dbReference type="SUPFAM" id="SSF53474">
    <property type="entry name" value="alpha/beta-Hydrolases"/>
    <property type="match status" value="1"/>
</dbReference>
<protein>
    <submittedName>
        <fullName evidence="6">Isoform II</fullName>
    </submittedName>
</protein>
<dbReference type="Proteomes" id="UP000095349">
    <property type="component" value="Chromosome"/>
</dbReference>
<evidence type="ECO:0000256" key="3">
    <source>
        <dbReference type="ARBA" id="ARBA00023098"/>
    </source>
</evidence>
<keyword evidence="7" id="KW-1185">Reference proteome</keyword>
<organism evidence="6 7">
    <name type="scientific">Streptomyces rubrolavendulae</name>
    <dbReference type="NCBI Taxonomy" id="285473"/>
    <lineage>
        <taxon>Bacteria</taxon>
        <taxon>Bacillati</taxon>
        <taxon>Actinomycetota</taxon>
        <taxon>Actinomycetes</taxon>
        <taxon>Kitasatosporales</taxon>
        <taxon>Streptomycetaceae</taxon>
        <taxon>Streptomyces</taxon>
    </lineage>
</organism>
<dbReference type="EMBL" id="CP017316">
    <property type="protein sequence ID" value="AOT59016.1"/>
    <property type="molecule type" value="Genomic_DNA"/>
</dbReference>
<dbReference type="OrthoDB" id="569821at2"/>
<evidence type="ECO:0000313" key="6">
    <source>
        <dbReference type="EMBL" id="AOT59016.1"/>
    </source>
</evidence>
<sequence length="434" mass="45745">MKSPRTLRTAAAAALVIALTAAAPAVAQSPAPLQERPTARAAALHDASAPSGSASHGAFAGPALQGAPAGAAPQDARASAGVALPRPTGAHPVGRDTLHLVDRSRADLWVPERRRELMVDLYYPARSAAGSPAPYADPREARLLLEAVPDSDPGALAKLTATRTHSVAGARPQRGKHPLVVLSPGFGGPRYTLTTVAEDLASRGYVVAVVDHAHESLGTVFPGGRVLTCVPCGTAETPEDMRKGTVQRGQDIAFLLDRLTGPRPAWRHAAVIDRKRIGASGHSLGGAAAASAMALDPRVRAGINMDGSFNDPVPADGLDGRPFLMLGTHTDMHLPGGLDHTWDTAWRNLDGWKRWLTVEGTDHLTFSDVPVLFDQLGIPYDAETQPTIRPERAVQLVRAYTAAFFDLHLRGVPQPILEGPAAADPEVHFNNPAD</sequence>
<keyword evidence="2" id="KW-0442">Lipid degradation</keyword>
<dbReference type="PANTHER" id="PTHR10272">
    <property type="entry name" value="PLATELET-ACTIVATING FACTOR ACETYLHYDROLASE"/>
    <property type="match status" value="1"/>
</dbReference>
<feature type="compositionally biased region" description="Low complexity" evidence="4">
    <location>
        <begin position="47"/>
        <end position="81"/>
    </location>
</feature>
<evidence type="ECO:0000256" key="1">
    <source>
        <dbReference type="ARBA" id="ARBA00022801"/>
    </source>
</evidence>
<dbReference type="AlphaFoldDB" id="A0A1D8G0U6"/>
<dbReference type="RefSeq" id="WP_069976501.1">
    <property type="nucleotide sequence ID" value="NZ_CP017316.1"/>
</dbReference>
<dbReference type="PATRIC" id="fig|285473.5.peg.1918"/>
<keyword evidence="5" id="KW-0732">Signal</keyword>
<feature type="signal peptide" evidence="5">
    <location>
        <begin position="1"/>
        <end position="27"/>
    </location>
</feature>
<gene>
    <name evidence="6" type="ORF">A4G23_01841</name>
</gene>
<dbReference type="KEGG" id="srn:A4G23_01841"/>
<proteinExistence type="predicted"/>
<keyword evidence="1" id="KW-0378">Hydrolase</keyword>
<name>A0A1D8G0U6_9ACTN</name>